<accession>A0ABT8YKS1</accession>
<evidence type="ECO:0000313" key="2">
    <source>
        <dbReference type="EMBL" id="MDO6964265.1"/>
    </source>
</evidence>
<evidence type="ECO:0000256" key="1">
    <source>
        <dbReference type="SAM" id="SignalP"/>
    </source>
</evidence>
<reference evidence="2" key="2">
    <citation type="submission" date="2023-07" db="EMBL/GenBank/DDBJ databases">
        <authorList>
            <person name="Shen H."/>
        </authorList>
    </citation>
    <scope>NUCLEOTIDE SEQUENCE</scope>
    <source>
        <strain evidence="2">TNR-22</strain>
    </source>
</reference>
<dbReference type="EMBL" id="JAUOZU010000007">
    <property type="protein sequence ID" value="MDO6964265.1"/>
    <property type="molecule type" value="Genomic_DNA"/>
</dbReference>
<dbReference type="Proteomes" id="UP001174932">
    <property type="component" value="Unassembled WGS sequence"/>
</dbReference>
<sequence>MLQSALSKGTLTAAIAVLFLSAPLWAQAAGSDSGTPPEPTKTTTECKDGKVWDEKKKECVDPQKSGFNDTDLYKAARELAYAGQYENAIKILKLARNQDDPRILNYLGFANRKAGRVDLAMTYYRKAIARDGNYLLARSYMGQALILDGDIEGARMQLVEIRDRGGEDTYAYSSLYQALKRKMTY</sequence>
<gene>
    <name evidence="2" type="ORF">Q4481_09870</name>
</gene>
<organism evidence="2 3">
    <name type="scientific">Rhizobium alvei</name>
    <dbReference type="NCBI Taxonomy" id="1132659"/>
    <lineage>
        <taxon>Bacteria</taxon>
        <taxon>Pseudomonadati</taxon>
        <taxon>Pseudomonadota</taxon>
        <taxon>Alphaproteobacteria</taxon>
        <taxon>Hyphomicrobiales</taxon>
        <taxon>Rhizobiaceae</taxon>
        <taxon>Rhizobium/Agrobacterium group</taxon>
        <taxon>Rhizobium</taxon>
    </lineage>
</organism>
<evidence type="ECO:0008006" key="4">
    <source>
        <dbReference type="Google" id="ProtNLM"/>
    </source>
</evidence>
<dbReference type="SUPFAM" id="SSF48452">
    <property type="entry name" value="TPR-like"/>
    <property type="match status" value="1"/>
</dbReference>
<keyword evidence="1" id="KW-0732">Signal</keyword>
<dbReference type="InterPro" id="IPR019734">
    <property type="entry name" value="TPR_rpt"/>
</dbReference>
<feature type="chain" id="PRO_5045293600" description="Tetratricopeptide repeat-containing protein" evidence="1">
    <location>
        <begin position="29"/>
        <end position="185"/>
    </location>
</feature>
<proteinExistence type="predicted"/>
<keyword evidence="3" id="KW-1185">Reference proteome</keyword>
<dbReference type="InterPro" id="IPR011990">
    <property type="entry name" value="TPR-like_helical_dom_sf"/>
</dbReference>
<dbReference type="RefSeq" id="WP_304376191.1">
    <property type="nucleotide sequence ID" value="NZ_JAUOZU010000007.1"/>
</dbReference>
<dbReference type="Gene3D" id="1.25.40.10">
    <property type="entry name" value="Tetratricopeptide repeat domain"/>
    <property type="match status" value="1"/>
</dbReference>
<reference evidence="2" key="1">
    <citation type="journal article" date="2015" name="Int. J. Syst. Evol. Microbiol.">
        <title>Rhizobium alvei sp. nov., isolated from a freshwater river.</title>
        <authorList>
            <person name="Sheu S.Y."/>
            <person name="Huang H.W."/>
            <person name="Young C.C."/>
            <person name="Chen W.M."/>
        </authorList>
    </citation>
    <scope>NUCLEOTIDE SEQUENCE</scope>
    <source>
        <strain evidence="2">TNR-22</strain>
    </source>
</reference>
<protein>
    <recommendedName>
        <fullName evidence="4">Tetratricopeptide repeat-containing protein</fullName>
    </recommendedName>
</protein>
<feature type="signal peptide" evidence="1">
    <location>
        <begin position="1"/>
        <end position="28"/>
    </location>
</feature>
<comment type="caution">
    <text evidence="2">The sequence shown here is derived from an EMBL/GenBank/DDBJ whole genome shotgun (WGS) entry which is preliminary data.</text>
</comment>
<name>A0ABT8YKS1_9HYPH</name>
<dbReference type="SMART" id="SM00028">
    <property type="entry name" value="TPR"/>
    <property type="match status" value="1"/>
</dbReference>
<evidence type="ECO:0000313" key="3">
    <source>
        <dbReference type="Proteomes" id="UP001174932"/>
    </source>
</evidence>